<evidence type="ECO:0000256" key="9">
    <source>
        <dbReference type="ARBA" id="ARBA00023136"/>
    </source>
</evidence>
<dbReference type="CDD" id="cd11492">
    <property type="entry name" value="SLC5sbd_NIS-SMVT"/>
    <property type="match status" value="1"/>
</dbReference>
<dbReference type="InterPro" id="IPR018212">
    <property type="entry name" value="Na/solute_symporter_CS"/>
</dbReference>
<feature type="compositionally biased region" description="Polar residues" evidence="14">
    <location>
        <begin position="606"/>
        <end position="619"/>
    </location>
</feature>
<dbReference type="Gene3D" id="1.20.1730.10">
    <property type="entry name" value="Sodium/glucose cotransporter"/>
    <property type="match status" value="1"/>
</dbReference>
<comment type="subcellular location">
    <subcellularLocation>
        <location evidence="1">Cell membrane</location>
        <topology evidence="1">Multi-pass membrane protein</topology>
    </subcellularLocation>
</comment>
<dbReference type="NCBIfam" id="TIGR00813">
    <property type="entry name" value="sss"/>
    <property type="match status" value="1"/>
</dbReference>
<keyword evidence="4" id="KW-1003">Cell membrane</keyword>
<organism evidence="16 17">
    <name type="scientific">Mytilus galloprovincialis</name>
    <name type="common">Mediterranean mussel</name>
    <dbReference type="NCBI Taxonomy" id="29158"/>
    <lineage>
        <taxon>Eukaryota</taxon>
        <taxon>Metazoa</taxon>
        <taxon>Spiralia</taxon>
        <taxon>Lophotrochozoa</taxon>
        <taxon>Mollusca</taxon>
        <taxon>Bivalvia</taxon>
        <taxon>Autobranchia</taxon>
        <taxon>Pteriomorphia</taxon>
        <taxon>Mytilida</taxon>
        <taxon>Mytiloidea</taxon>
        <taxon>Mytilidae</taxon>
        <taxon>Mytilinae</taxon>
        <taxon>Mytilus</taxon>
    </lineage>
</organism>
<dbReference type="GO" id="GO:0015075">
    <property type="term" value="F:monoatomic ion transmembrane transporter activity"/>
    <property type="evidence" value="ECO:0007669"/>
    <property type="project" value="UniProtKB-ARBA"/>
</dbReference>
<accession>A0A8B6DY16</accession>
<keyword evidence="3" id="KW-0813">Transport</keyword>
<feature type="transmembrane region" description="Helical" evidence="15">
    <location>
        <begin position="65"/>
        <end position="83"/>
    </location>
</feature>
<sequence>MPLEDRGYSFQHPGRDPPSFTTVDYVLFALTLAVSASIGFYYAWADRRKKNIKEFLMAGGNMSPIPVALSLLASFMSAITLLGTPGEMYNYTTMYWWIGLSYFFVVFGAAHVFLPVFYNLKVTSAYEYLEHRFSKGVRTAGSMTFSIQMLLYMALVLYAPSLALNAVTGFTLWGSVISVGAVCTLYTSIGGMKAVLITDSFQVIIMFTGLIAILIKGSIEVGGFGEAWQLAYDSGRVYFDDFSPDPAVRHSVWSLVIGGAFTWVAIYGVNQAQVQRCCTVPTLKQAQIALWLNFPGLCFILYLCCLIGMVVFGLYSHCDPFLYKSIKTSDQLLPLFVMDVLGSLPGFPGLFVASLFSGALSTVSSGLNSLSAVVLQDVVKSYFVPDLSEEKATLVSKILVFIFGIICLGLTYVASLLGGVLQAALSLFGMIGGPLLGLFILGMMFPWSNKWGAYTGLLSGLVFMFWIGVGAQIHKPNIPKAPVYTTDCIWNITNNASTTAMPTTTAMFNASIAAADDSDPLQRLYDLSYMWYSATAVLTVCCVGLIVSFITGPTRAADLDPKLICPLFDILFPYLPEKIKKPMRFGVNHKGARHIPASDSEAPLKKSSTNKLDTFSSTDSLNKSNGDLNTFDKSNGEINCTFEDEDDKPKTNGASNIPPSYDEVLESETIPAGVINDAEHMTKL</sequence>
<evidence type="ECO:0000256" key="10">
    <source>
        <dbReference type="ARBA" id="ARBA00023180"/>
    </source>
</evidence>
<comment type="caution">
    <text evidence="16">The sequence shown here is derived from an EMBL/GenBank/DDBJ whole genome shotgun (WGS) entry which is preliminary data.</text>
</comment>
<evidence type="ECO:0000256" key="2">
    <source>
        <dbReference type="ARBA" id="ARBA00006434"/>
    </source>
</evidence>
<dbReference type="GO" id="GO:0005886">
    <property type="term" value="C:plasma membrane"/>
    <property type="evidence" value="ECO:0007669"/>
    <property type="project" value="UniProtKB-SubCell"/>
</dbReference>
<dbReference type="PANTHER" id="PTHR42985:SF2">
    <property type="entry name" value="SODIUM-DEPENDENT MULTIVITAMIN TRANSPORTER"/>
    <property type="match status" value="1"/>
</dbReference>
<evidence type="ECO:0000256" key="5">
    <source>
        <dbReference type="ARBA" id="ARBA00022692"/>
    </source>
</evidence>
<keyword evidence="7" id="KW-0915">Sodium</keyword>
<dbReference type="PANTHER" id="PTHR42985">
    <property type="entry name" value="SODIUM-COUPLED MONOCARBOXYLATE TRANSPORTER"/>
    <property type="match status" value="1"/>
</dbReference>
<keyword evidence="9 15" id="KW-0472">Membrane</keyword>
<protein>
    <submittedName>
        <fullName evidence="16">Solute carrier family 5 (Sodium-coupled monocarboxylate transporter), member 8/12</fullName>
    </submittedName>
</protein>
<feature type="transmembrane region" description="Helical" evidence="15">
    <location>
        <begin position="25"/>
        <end position="44"/>
    </location>
</feature>
<feature type="transmembrane region" description="Helical" evidence="15">
    <location>
        <begin position="139"/>
        <end position="158"/>
    </location>
</feature>
<evidence type="ECO:0000256" key="13">
    <source>
        <dbReference type="RuleBase" id="RU362091"/>
    </source>
</evidence>
<dbReference type="PROSITE" id="PS00456">
    <property type="entry name" value="NA_SOLUT_SYMP_1"/>
    <property type="match status" value="1"/>
</dbReference>
<dbReference type="OrthoDB" id="6132759at2759"/>
<keyword evidence="17" id="KW-1185">Reference proteome</keyword>
<comment type="similarity">
    <text evidence="2 13">Belongs to the sodium:solute symporter (SSF) (TC 2.A.21) family.</text>
</comment>
<keyword evidence="10" id="KW-0325">Glycoprotein</keyword>
<evidence type="ECO:0000256" key="14">
    <source>
        <dbReference type="SAM" id="MobiDB-lite"/>
    </source>
</evidence>
<keyword evidence="6 15" id="KW-1133">Transmembrane helix</keyword>
<evidence type="ECO:0000256" key="8">
    <source>
        <dbReference type="ARBA" id="ARBA00023065"/>
    </source>
</evidence>
<feature type="transmembrane region" description="Helical" evidence="15">
    <location>
        <begin position="251"/>
        <end position="269"/>
    </location>
</feature>
<evidence type="ECO:0000256" key="11">
    <source>
        <dbReference type="ARBA" id="ARBA00023201"/>
    </source>
</evidence>
<feature type="transmembrane region" description="Helical" evidence="15">
    <location>
        <begin position="529"/>
        <end position="552"/>
    </location>
</feature>
<keyword evidence="8" id="KW-0406">Ion transport</keyword>
<dbReference type="AlphaFoldDB" id="A0A8B6DY16"/>
<evidence type="ECO:0000313" key="17">
    <source>
        <dbReference type="Proteomes" id="UP000596742"/>
    </source>
</evidence>
<dbReference type="PROSITE" id="PS50283">
    <property type="entry name" value="NA_SOLUT_SYMP_3"/>
    <property type="match status" value="1"/>
</dbReference>
<dbReference type="InterPro" id="IPR001734">
    <property type="entry name" value="Na/solute_symporter"/>
</dbReference>
<evidence type="ECO:0000256" key="3">
    <source>
        <dbReference type="ARBA" id="ARBA00022448"/>
    </source>
</evidence>
<feature type="transmembrane region" description="Helical" evidence="15">
    <location>
        <begin position="335"/>
        <end position="356"/>
    </location>
</feature>
<gene>
    <name evidence="16" type="ORF">MGAL_10B081153</name>
</gene>
<evidence type="ECO:0000256" key="7">
    <source>
        <dbReference type="ARBA" id="ARBA00023053"/>
    </source>
</evidence>
<feature type="transmembrane region" description="Helical" evidence="15">
    <location>
        <begin position="398"/>
        <end position="417"/>
    </location>
</feature>
<evidence type="ECO:0000256" key="1">
    <source>
        <dbReference type="ARBA" id="ARBA00004651"/>
    </source>
</evidence>
<name>A0A8B6DY16_MYTGA</name>
<evidence type="ECO:0000256" key="15">
    <source>
        <dbReference type="SAM" id="Phobius"/>
    </source>
</evidence>
<dbReference type="InterPro" id="IPR038377">
    <property type="entry name" value="Na/Glc_symporter_sf"/>
</dbReference>
<feature type="transmembrane region" description="Helical" evidence="15">
    <location>
        <begin position="170"/>
        <end position="189"/>
    </location>
</feature>
<feature type="transmembrane region" description="Helical" evidence="15">
    <location>
        <begin position="201"/>
        <end position="219"/>
    </location>
</feature>
<dbReference type="GO" id="GO:0098660">
    <property type="term" value="P:inorganic ion transmembrane transport"/>
    <property type="evidence" value="ECO:0007669"/>
    <property type="project" value="UniProtKB-ARBA"/>
</dbReference>
<evidence type="ECO:0000256" key="4">
    <source>
        <dbReference type="ARBA" id="ARBA00022475"/>
    </source>
</evidence>
<dbReference type="Proteomes" id="UP000596742">
    <property type="component" value="Unassembled WGS sequence"/>
</dbReference>
<comment type="catalytic activity">
    <reaction evidence="12">
        <text>iodide(out) + 2 Na(+)(out) = iodide(in) + 2 Na(+)(in)</text>
        <dbReference type="Rhea" id="RHEA:71207"/>
        <dbReference type="ChEBI" id="CHEBI:16382"/>
        <dbReference type="ChEBI" id="CHEBI:29101"/>
    </reaction>
</comment>
<proteinExistence type="inferred from homology"/>
<dbReference type="InterPro" id="IPR051163">
    <property type="entry name" value="Sodium:Solute_Symporter_SSF"/>
</dbReference>
<reference evidence="16" key="1">
    <citation type="submission" date="2018-11" db="EMBL/GenBank/DDBJ databases">
        <authorList>
            <person name="Alioto T."/>
            <person name="Alioto T."/>
        </authorList>
    </citation>
    <scope>NUCLEOTIDE SEQUENCE</scope>
</reference>
<feature type="transmembrane region" description="Helical" evidence="15">
    <location>
        <begin position="451"/>
        <end position="473"/>
    </location>
</feature>
<keyword evidence="11" id="KW-0739">Sodium transport</keyword>
<feature type="region of interest" description="Disordered" evidence="14">
    <location>
        <begin position="595"/>
        <end position="619"/>
    </location>
</feature>
<dbReference type="Pfam" id="PF00474">
    <property type="entry name" value="SSF"/>
    <property type="match status" value="1"/>
</dbReference>
<evidence type="ECO:0000256" key="12">
    <source>
        <dbReference type="ARBA" id="ARBA00036099"/>
    </source>
</evidence>
<feature type="region of interest" description="Disordered" evidence="14">
    <location>
        <begin position="640"/>
        <end position="661"/>
    </location>
</feature>
<dbReference type="GO" id="GO:0015293">
    <property type="term" value="F:symporter activity"/>
    <property type="evidence" value="ECO:0007669"/>
    <property type="project" value="TreeGrafter"/>
</dbReference>
<evidence type="ECO:0000256" key="6">
    <source>
        <dbReference type="ARBA" id="ARBA00022989"/>
    </source>
</evidence>
<feature type="transmembrane region" description="Helical" evidence="15">
    <location>
        <begin position="290"/>
        <end position="315"/>
    </location>
</feature>
<feature type="transmembrane region" description="Helical" evidence="15">
    <location>
        <begin position="423"/>
        <end position="444"/>
    </location>
</feature>
<dbReference type="GO" id="GO:0006814">
    <property type="term" value="P:sodium ion transport"/>
    <property type="evidence" value="ECO:0007669"/>
    <property type="project" value="UniProtKB-KW"/>
</dbReference>
<evidence type="ECO:0000313" key="16">
    <source>
        <dbReference type="EMBL" id="VDI26100.1"/>
    </source>
</evidence>
<keyword evidence="5 15" id="KW-0812">Transmembrane</keyword>
<dbReference type="EMBL" id="UYJE01004215">
    <property type="protein sequence ID" value="VDI26100.1"/>
    <property type="molecule type" value="Genomic_DNA"/>
</dbReference>
<feature type="transmembrane region" description="Helical" evidence="15">
    <location>
        <begin position="95"/>
        <end position="118"/>
    </location>
</feature>